<protein>
    <submittedName>
        <fullName evidence="2">Mlr0571 protein</fullName>
    </submittedName>
</protein>
<evidence type="ECO:0000313" key="2">
    <source>
        <dbReference type="EMBL" id="BAB48132.1"/>
    </source>
</evidence>
<name>Q98MI1_RHILO</name>
<keyword evidence="1" id="KW-0472">Membrane</keyword>
<keyword evidence="1" id="KW-0812">Transmembrane</keyword>
<dbReference type="HOGENOM" id="CLU_1433425_0_0_5"/>
<feature type="transmembrane region" description="Helical" evidence="1">
    <location>
        <begin position="160"/>
        <end position="177"/>
    </location>
</feature>
<dbReference type="EMBL" id="BA000012">
    <property type="protein sequence ID" value="BAB48132.1"/>
    <property type="molecule type" value="Genomic_DNA"/>
</dbReference>
<keyword evidence="1" id="KW-1133">Transmembrane helix</keyword>
<gene>
    <name evidence="2" type="ordered locus">mlr0571</name>
</gene>
<sequence>MVGRLCMEPFAGEGAGQPGRRLRFAARPGLGPFRDRSLAFRRASPDALPCKSPPGDCPFDNFERIVDNRHSRLDLDDNPASRTGLADHNSRSAVRALVLSVAKSSPAVPHHHPGSIHRGRALTRHIGFENDLLDEPLVRFEFNALVELVDNPKHVSIRHTRLIIFLVIAAIVGWNFLRKGGDQHDFWFW</sequence>
<evidence type="ECO:0000256" key="1">
    <source>
        <dbReference type="SAM" id="Phobius"/>
    </source>
</evidence>
<dbReference type="AlphaFoldDB" id="Q98MI1"/>
<proteinExistence type="predicted"/>
<reference evidence="2 3" key="1">
    <citation type="journal article" date="2000" name="DNA Res.">
        <title>Complete genome structure of the nitrogen-fixing symbiotic bacterium Mesorhizobium loti.</title>
        <authorList>
            <person name="Kaneko T."/>
            <person name="Nakamura Y."/>
            <person name="Sato S."/>
            <person name="Asamizu E."/>
            <person name="Kato T."/>
            <person name="Sasamoto S."/>
            <person name="Watanabe A."/>
            <person name="Idesawa K."/>
            <person name="Ishikawa A."/>
            <person name="Kawashima K."/>
            <person name="Kimura T."/>
            <person name="Kishida Y."/>
            <person name="Kiyokawa C."/>
            <person name="Kohara M."/>
            <person name="Matsumoto M."/>
            <person name="Matsuno A."/>
            <person name="Mochizuki Y."/>
            <person name="Nakayama S."/>
            <person name="Nakazaki N."/>
            <person name="Shimpo S."/>
            <person name="Sugimoto M."/>
            <person name="Takeuchi C."/>
            <person name="Yamada M."/>
            <person name="Tabata S."/>
        </authorList>
    </citation>
    <scope>NUCLEOTIDE SEQUENCE [LARGE SCALE GENOMIC DNA]</scope>
    <source>
        <strain evidence="3">LMG 29417 / CECT 9101 / MAFF 303099</strain>
    </source>
</reference>
<organism evidence="2 3">
    <name type="scientific">Mesorhizobium japonicum (strain LMG 29417 / CECT 9101 / MAFF 303099)</name>
    <name type="common">Mesorhizobium loti (strain MAFF 303099)</name>
    <dbReference type="NCBI Taxonomy" id="266835"/>
    <lineage>
        <taxon>Bacteria</taxon>
        <taxon>Pseudomonadati</taxon>
        <taxon>Pseudomonadota</taxon>
        <taxon>Alphaproteobacteria</taxon>
        <taxon>Hyphomicrobiales</taxon>
        <taxon>Phyllobacteriaceae</taxon>
        <taxon>Mesorhizobium</taxon>
    </lineage>
</organism>
<evidence type="ECO:0000313" key="3">
    <source>
        <dbReference type="Proteomes" id="UP000000552"/>
    </source>
</evidence>
<accession>Q98MI1</accession>
<dbReference type="Proteomes" id="UP000000552">
    <property type="component" value="Chromosome"/>
</dbReference>
<dbReference type="KEGG" id="mlo:mlr0571"/>